<protein>
    <submittedName>
        <fullName evidence="9">DUF421 domain-containing protein</fullName>
    </submittedName>
</protein>
<dbReference type="AlphaFoldDB" id="A0A848MBP4"/>
<organism evidence="9 10">
    <name type="scientific">Paenibacillus lemnae</name>
    <dbReference type="NCBI Taxonomy" id="1330551"/>
    <lineage>
        <taxon>Bacteria</taxon>
        <taxon>Bacillati</taxon>
        <taxon>Bacillota</taxon>
        <taxon>Bacilli</taxon>
        <taxon>Bacillales</taxon>
        <taxon>Paenibacillaceae</taxon>
        <taxon>Paenibacillus</taxon>
    </lineage>
</organism>
<keyword evidence="3" id="KW-1003">Cell membrane</keyword>
<comment type="caution">
    <text evidence="9">The sequence shown here is derived from an EMBL/GenBank/DDBJ whole genome shotgun (WGS) entry which is preliminary data.</text>
</comment>
<feature type="domain" description="YetF C-terminal" evidence="8">
    <location>
        <begin position="85"/>
        <end position="205"/>
    </location>
</feature>
<keyword evidence="4 7" id="KW-0812">Transmembrane</keyword>
<dbReference type="InterPro" id="IPR007353">
    <property type="entry name" value="DUF421"/>
</dbReference>
<dbReference type="Proteomes" id="UP000565468">
    <property type="component" value="Unassembled WGS sequence"/>
</dbReference>
<keyword evidence="10" id="KW-1185">Reference proteome</keyword>
<evidence type="ECO:0000256" key="4">
    <source>
        <dbReference type="ARBA" id="ARBA00022692"/>
    </source>
</evidence>
<feature type="transmembrane region" description="Helical" evidence="7">
    <location>
        <begin position="38"/>
        <end position="56"/>
    </location>
</feature>
<dbReference type="Pfam" id="PF04239">
    <property type="entry name" value="DUF421"/>
    <property type="match status" value="1"/>
</dbReference>
<evidence type="ECO:0000256" key="2">
    <source>
        <dbReference type="ARBA" id="ARBA00006448"/>
    </source>
</evidence>
<accession>A0A848MBP4</accession>
<dbReference type="EMBL" id="JABBPN010000020">
    <property type="protein sequence ID" value="NMO97601.1"/>
    <property type="molecule type" value="Genomic_DNA"/>
</dbReference>
<evidence type="ECO:0000256" key="6">
    <source>
        <dbReference type="ARBA" id="ARBA00023136"/>
    </source>
</evidence>
<evidence type="ECO:0000256" key="5">
    <source>
        <dbReference type="ARBA" id="ARBA00022989"/>
    </source>
</evidence>
<evidence type="ECO:0000256" key="1">
    <source>
        <dbReference type="ARBA" id="ARBA00004651"/>
    </source>
</evidence>
<comment type="subcellular location">
    <subcellularLocation>
        <location evidence="1">Cell membrane</location>
        <topology evidence="1">Multi-pass membrane protein</topology>
    </subcellularLocation>
</comment>
<reference evidence="9 10" key="1">
    <citation type="submission" date="2020-04" db="EMBL/GenBank/DDBJ databases">
        <title>Paenibacillus algicola sp. nov., a novel marine bacterium producing alginate lyase.</title>
        <authorList>
            <person name="Huang H."/>
        </authorList>
    </citation>
    <scope>NUCLEOTIDE SEQUENCE [LARGE SCALE GENOMIC DNA]</scope>
    <source>
        <strain evidence="9 10">L7-75</strain>
    </source>
</reference>
<keyword evidence="5 7" id="KW-1133">Transmembrane helix</keyword>
<evidence type="ECO:0000256" key="7">
    <source>
        <dbReference type="SAM" id="Phobius"/>
    </source>
</evidence>
<feature type="transmembrane region" description="Helical" evidence="7">
    <location>
        <begin position="6"/>
        <end position="26"/>
    </location>
</feature>
<gene>
    <name evidence="9" type="ORF">HII30_17690</name>
</gene>
<evidence type="ECO:0000256" key="3">
    <source>
        <dbReference type="ARBA" id="ARBA00022475"/>
    </source>
</evidence>
<evidence type="ECO:0000313" key="10">
    <source>
        <dbReference type="Proteomes" id="UP000565468"/>
    </source>
</evidence>
<dbReference type="PANTHER" id="PTHR34582">
    <property type="entry name" value="UPF0702 TRANSMEMBRANE PROTEIN YCAP"/>
    <property type="match status" value="1"/>
</dbReference>
<sequence>MEMMKDYGLILGRIVTIFPLMLIITLFMGRRSIGELPVFDYLIILALGAVVGADIADPQIHHLPTAFAIIMIGIFQKIFSYAVIRFRKFGKRVTFEPIIVIHNGKLIYRNIKKARYTIENILQMLRQSQVFNLSIVDLAVIEPNGELSILEKSNAASSSSVVYPVIREGQIQSHVLPFFHLKEQWIHDQLRHKDVKLNEIFLATLDDQLHLHITRYTEQGHGHLPPLYQ</sequence>
<dbReference type="Gene3D" id="3.30.240.20">
    <property type="entry name" value="bsu07140 like domains"/>
    <property type="match status" value="2"/>
</dbReference>
<evidence type="ECO:0000259" key="8">
    <source>
        <dbReference type="Pfam" id="PF04239"/>
    </source>
</evidence>
<evidence type="ECO:0000313" key="9">
    <source>
        <dbReference type="EMBL" id="NMO97601.1"/>
    </source>
</evidence>
<dbReference type="GO" id="GO:0005886">
    <property type="term" value="C:plasma membrane"/>
    <property type="evidence" value="ECO:0007669"/>
    <property type="project" value="UniProtKB-SubCell"/>
</dbReference>
<feature type="transmembrane region" description="Helical" evidence="7">
    <location>
        <begin position="62"/>
        <end position="84"/>
    </location>
</feature>
<name>A0A848MBP4_PAELE</name>
<keyword evidence="6 7" id="KW-0472">Membrane</keyword>
<dbReference type="InterPro" id="IPR023090">
    <property type="entry name" value="UPF0702_alpha/beta_dom_sf"/>
</dbReference>
<comment type="similarity">
    <text evidence="2">Belongs to the UPF0702 family.</text>
</comment>
<proteinExistence type="inferred from homology"/>
<dbReference type="PANTHER" id="PTHR34582:SF6">
    <property type="entry name" value="UPF0702 TRANSMEMBRANE PROTEIN YCAP"/>
    <property type="match status" value="1"/>
</dbReference>